<evidence type="ECO:0000313" key="2">
    <source>
        <dbReference type="Proteomes" id="UP001055879"/>
    </source>
</evidence>
<name>A0ACB9C6W8_ARCLA</name>
<sequence>MDDSRSPTEDIFPSNEIFVNDILRGSNTVHTEIVEDEDGFRMHSSEKLSVDEERDDDLNLIGGESGSIDVKRSIFFLHGSLYQVLTMQHDLCDIDVFIFIKFGQCLAAASKLLRKMAYWVFSSTERIKDQPVTFRIDAHPVMIEGETFMLVAAKVSSPVRKMFTQSFDRNTASL</sequence>
<protein>
    <submittedName>
        <fullName evidence="1">Uncharacterized protein</fullName>
    </submittedName>
</protein>
<reference evidence="2" key="1">
    <citation type="journal article" date="2022" name="Mol. Ecol. Resour.">
        <title>The genomes of chicory, endive, great burdock and yacon provide insights into Asteraceae palaeo-polyploidization history and plant inulin production.</title>
        <authorList>
            <person name="Fan W."/>
            <person name="Wang S."/>
            <person name="Wang H."/>
            <person name="Wang A."/>
            <person name="Jiang F."/>
            <person name="Liu H."/>
            <person name="Zhao H."/>
            <person name="Xu D."/>
            <person name="Zhang Y."/>
        </authorList>
    </citation>
    <scope>NUCLEOTIDE SEQUENCE [LARGE SCALE GENOMIC DNA]</scope>
    <source>
        <strain evidence="2">cv. Niubang</strain>
    </source>
</reference>
<dbReference type="Proteomes" id="UP001055879">
    <property type="component" value="Linkage Group LG05"/>
</dbReference>
<proteinExistence type="predicted"/>
<dbReference type="EMBL" id="CM042051">
    <property type="protein sequence ID" value="KAI3729985.1"/>
    <property type="molecule type" value="Genomic_DNA"/>
</dbReference>
<comment type="caution">
    <text evidence="1">The sequence shown here is derived from an EMBL/GenBank/DDBJ whole genome shotgun (WGS) entry which is preliminary data.</text>
</comment>
<keyword evidence="2" id="KW-1185">Reference proteome</keyword>
<accession>A0ACB9C6W8</accession>
<evidence type="ECO:0000313" key="1">
    <source>
        <dbReference type="EMBL" id="KAI3729985.1"/>
    </source>
</evidence>
<gene>
    <name evidence="1" type="ORF">L6452_18658</name>
</gene>
<reference evidence="1 2" key="2">
    <citation type="journal article" date="2022" name="Mol. Ecol. Resour.">
        <title>The genomes of chicory, endive, great burdock and yacon provide insights into Asteraceae paleo-polyploidization history and plant inulin production.</title>
        <authorList>
            <person name="Fan W."/>
            <person name="Wang S."/>
            <person name="Wang H."/>
            <person name="Wang A."/>
            <person name="Jiang F."/>
            <person name="Liu H."/>
            <person name="Zhao H."/>
            <person name="Xu D."/>
            <person name="Zhang Y."/>
        </authorList>
    </citation>
    <scope>NUCLEOTIDE SEQUENCE [LARGE SCALE GENOMIC DNA]</scope>
    <source>
        <strain evidence="2">cv. Niubang</strain>
    </source>
</reference>
<organism evidence="1 2">
    <name type="scientific">Arctium lappa</name>
    <name type="common">Greater burdock</name>
    <name type="synonym">Lappa major</name>
    <dbReference type="NCBI Taxonomy" id="4217"/>
    <lineage>
        <taxon>Eukaryota</taxon>
        <taxon>Viridiplantae</taxon>
        <taxon>Streptophyta</taxon>
        <taxon>Embryophyta</taxon>
        <taxon>Tracheophyta</taxon>
        <taxon>Spermatophyta</taxon>
        <taxon>Magnoliopsida</taxon>
        <taxon>eudicotyledons</taxon>
        <taxon>Gunneridae</taxon>
        <taxon>Pentapetalae</taxon>
        <taxon>asterids</taxon>
        <taxon>campanulids</taxon>
        <taxon>Asterales</taxon>
        <taxon>Asteraceae</taxon>
        <taxon>Carduoideae</taxon>
        <taxon>Cardueae</taxon>
        <taxon>Arctiinae</taxon>
        <taxon>Arctium</taxon>
    </lineage>
</organism>